<evidence type="ECO:0000256" key="1">
    <source>
        <dbReference type="SAM" id="MobiDB-lite"/>
    </source>
</evidence>
<organism evidence="2 3">
    <name type="scientific">Mesorhizobium escarrei</name>
    <dbReference type="NCBI Taxonomy" id="666018"/>
    <lineage>
        <taxon>Bacteria</taxon>
        <taxon>Pseudomonadati</taxon>
        <taxon>Pseudomonadota</taxon>
        <taxon>Alphaproteobacteria</taxon>
        <taxon>Hyphomicrobiales</taxon>
        <taxon>Phyllobacteriaceae</taxon>
        <taxon>Mesorhizobium</taxon>
    </lineage>
</organism>
<name>A0ABN8KKQ1_9HYPH</name>
<protein>
    <recommendedName>
        <fullName evidence="4">Transposase</fullName>
    </recommendedName>
</protein>
<comment type="caution">
    <text evidence="2">The sequence shown here is derived from an EMBL/GenBank/DDBJ whole genome shotgun (WGS) entry which is preliminary data.</text>
</comment>
<feature type="compositionally biased region" description="Polar residues" evidence="1">
    <location>
        <begin position="63"/>
        <end position="72"/>
    </location>
</feature>
<feature type="region of interest" description="Disordered" evidence="1">
    <location>
        <begin position="63"/>
        <end position="151"/>
    </location>
</feature>
<evidence type="ECO:0008006" key="4">
    <source>
        <dbReference type="Google" id="ProtNLM"/>
    </source>
</evidence>
<gene>
    <name evidence="2" type="ORF">MES5069_750107</name>
</gene>
<proteinExistence type="predicted"/>
<sequence length="151" mass="16079">MIEKADREVFRCSLSGHASDRWLEVPAWMFDRAVCTAWRIAAAPHVDPRTLGVLVTLLQDATANSHTPSQLEDSGAASGPHDANRGEVHAAPAYDISVRSVLQPARRADRADATMAGAAGRDAPDADKADGAPDPRPRRRRAHRSTGGGAP</sequence>
<evidence type="ECO:0000313" key="2">
    <source>
        <dbReference type="EMBL" id="CAH2409084.1"/>
    </source>
</evidence>
<feature type="compositionally biased region" description="Basic and acidic residues" evidence="1">
    <location>
        <begin position="122"/>
        <end position="136"/>
    </location>
</feature>
<dbReference type="Proteomes" id="UP001153050">
    <property type="component" value="Unassembled WGS sequence"/>
</dbReference>
<dbReference type="EMBL" id="CAKXZT010000174">
    <property type="protein sequence ID" value="CAH2409084.1"/>
    <property type="molecule type" value="Genomic_DNA"/>
</dbReference>
<reference evidence="2 3" key="1">
    <citation type="submission" date="2022-03" db="EMBL/GenBank/DDBJ databases">
        <authorList>
            <person name="Brunel B."/>
        </authorList>
    </citation>
    <scope>NUCLEOTIDE SEQUENCE [LARGE SCALE GENOMIC DNA]</scope>
    <source>
        <strain evidence="2">STM5069sample</strain>
    </source>
</reference>
<evidence type="ECO:0000313" key="3">
    <source>
        <dbReference type="Proteomes" id="UP001153050"/>
    </source>
</evidence>
<keyword evidence="3" id="KW-1185">Reference proteome</keyword>
<accession>A0ABN8KKQ1</accession>